<sequence length="99" mass="10293">MLNDDELTLRFSDVDGLLGRAVLVLFTGLPAAVALWLLFLSVNQLRIMAGIAFLAVVLSFGLVAVRFAVLVGQAIRRGSRSDASLAAAIPGLLAPTAGS</sequence>
<protein>
    <submittedName>
        <fullName evidence="2">Uncharacterized protein</fullName>
    </submittedName>
</protein>
<name>A0ABX2JYX4_9MYCO</name>
<dbReference type="EMBL" id="VBSB01000023">
    <property type="protein sequence ID" value="NTY62946.1"/>
    <property type="molecule type" value="Genomic_DNA"/>
</dbReference>
<evidence type="ECO:0000256" key="1">
    <source>
        <dbReference type="SAM" id="Phobius"/>
    </source>
</evidence>
<keyword evidence="1" id="KW-1133">Transmembrane helix</keyword>
<evidence type="ECO:0000313" key="2">
    <source>
        <dbReference type="EMBL" id="NTY62946.1"/>
    </source>
</evidence>
<feature type="transmembrane region" description="Helical" evidence="1">
    <location>
        <begin position="47"/>
        <end position="71"/>
    </location>
</feature>
<dbReference type="RefSeq" id="WP_174400639.1">
    <property type="nucleotide sequence ID" value="NZ_VBSB01000023.1"/>
</dbReference>
<feature type="transmembrane region" description="Helical" evidence="1">
    <location>
        <begin position="21"/>
        <end position="41"/>
    </location>
</feature>
<accession>A0ABX2JYX4</accession>
<gene>
    <name evidence="2" type="ORF">FEG63_25775</name>
</gene>
<evidence type="ECO:0000313" key="3">
    <source>
        <dbReference type="Proteomes" id="UP000708347"/>
    </source>
</evidence>
<keyword evidence="1" id="KW-0472">Membrane</keyword>
<comment type="caution">
    <text evidence="2">The sequence shown here is derived from an EMBL/GenBank/DDBJ whole genome shotgun (WGS) entry which is preliminary data.</text>
</comment>
<reference evidence="2 3" key="1">
    <citation type="submission" date="2019-05" db="EMBL/GenBank/DDBJ databases">
        <title>Mycolicibacterium sphagni ENV482 genome assembly.</title>
        <authorList>
            <person name="Chen W."/>
            <person name="Faulkner N.W."/>
            <person name="Hyman M.R."/>
        </authorList>
    </citation>
    <scope>NUCLEOTIDE SEQUENCE [LARGE SCALE GENOMIC DNA]</scope>
    <source>
        <strain evidence="2 3">ENV482</strain>
    </source>
</reference>
<keyword evidence="1" id="KW-0812">Transmembrane</keyword>
<organism evidence="2 3">
    <name type="scientific">Mycolicibacterium sphagni</name>
    <dbReference type="NCBI Taxonomy" id="1786"/>
    <lineage>
        <taxon>Bacteria</taxon>
        <taxon>Bacillati</taxon>
        <taxon>Actinomycetota</taxon>
        <taxon>Actinomycetes</taxon>
        <taxon>Mycobacteriales</taxon>
        <taxon>Mycobacteriaceae</taxon>
        <taxon>Mycolicibacterium</taxon>
    </lineage>
</organism>
<keyword evidence="3" id="KW-1185">Reference proteome</keyword>
<proteinExistence type="predicted"/>
<dbReference type="Proteomes" id="UP000708347">
    <property type="component" value="Unassembled WGS sequence"/>
</dbReference>